<evidence type="ECO:0000313" key="3">
    <source>
        <dbReference type="Proteomes" id="UP000319478"/>
    </source>
</evidence>
<sequence length="381" mass="39626">MTDMLAHDRIGSVRVTDEDGRLYVARTHISKAGVNTYRGAEIPGHVALGLRADGLYRLLRAPDELARAAPTFNAIPVLADHAHVSADNPRRDITVGATGTDCAFADPYLDNALAIWDADAIAMVRDGGRRELSCAYRYDADMTPGRWRGQPYDGVMRNIRGNHVALVPAGRAGPDVLVADSALQENMMAPLPEPDATFTLQVIGHALRTGALTPDTAPDALSAALLAARAAVGRSPATVSGATSGATSGAAPETAPETVSATPSGIVPATAPEMASDAAVRDAVARALAGERSRLGAIDDARRAVRPLVGEVIGMDSADAIYRYALTQAGHDVAALHPSALRPMVDMVIGTRQAAPGAALATDAAPDFNARFGVTRAPRVL</sequence>
<gene>
    <name evidence="2" type="ORF">GHA01_27810</name>
</gene>
<feature type="compositionally biased region" description="Low complexity" evidence="1">
    <location>
        <begin position="236"/>
        <end position="258"/>
    </location>
</feature>
<evidence type="ECO:0000256" key="1">
    <source>
        <dbReference type="SAM" id="MobiDB-lite"/>
    </source>
</evidence>
<proteinExistence type="predicted"/>
<dbReference type="EMBL" id="BJNN01000150">
    <property type="protein sequence ID" value="GEC64932.1"/>
    <property type="molecule type" value="Genomic_DNA"/>
</dbReference>
<keyword evidence="3" id="KW-1185">Reference proteome</keyword>
<reference evidence="2 3" key="1">
    <citation type="submission" date="2019-06" db="EMBL/GenBank/DDBJ databases">
        <title>Whole genome shotgun sequence of Komagataeibacter hansenii NBRC 14820.</title>
        <authorList>
            <person name="Hosoyama A."/>
            <person name="Uohara A."/>
            <person name="Ohji S."/>
            <person name="Ichikawa N."/>
        </authorList>
    </citation>
    <scope>NUCLEOTIDE SEQUENCE [LARGE SCALE GENOMIC DNA]</scope>
    <source>
        <strain evidence="2 3">NBRC 14820</strain>
    </source>
</reference>
<name>A0ABQ0SI97_NOVHA</name>
<comment type="caution">
    <text evidence="2">The sequence shown here is derived from an EMBL/GenBank/DDBJ whole genome shotgun (WGS) entry which is preliminary data.</text>
</comment>
<dbReference type="InterPro" id="IPR016913">
    <property type="entry name" value="UCP029215"/>
</dbReference>
<feature type="region of interest" description="Disordered" evidence="1">
    <location>
        <begin position="236"/>
        <end position="263"/>
    </location>
</feature>
<dbReference type="RefSeq" id="WP_003621750.1">
    <property type="nucleotide sequence ID" value="NZ_BJNN01000150.1"/>
</dbReference>
<evidence type="ECO:0008006" key="4">
    <source>
        <dbReference type="Google" id="ProtNLM"/>
    </source>
</evidence>
<organism evidence="2 3">
    <name type="scientific">Novacetimonas hansenii</name>
    <name type="common">Komagataeibacter hansenii</name>
    <dbReference type="NCBI Taxonomy" id="436"/>
    <lineage>
        <taxon>Bacteria</taxon>
        <taxon>Pseudomonadati</taxon>
        <taxon>Pseudomonadota</taxon>
        <taxon>Alphaproteobacteria</taxon>
        <taxon>Acetobacterales</taxon>
        <taxon>Acetobacteraceae</taxon>
        <taxon>Novacetimonas</taxon>
    </lineage>
</organism>
<accession>A0ABQ0SI97</accession>
<protein>
    <recommendedName>
        <fullName evidence="4">DUF2213 domain-containing protein</fullName>
    </recommendedName>
</protein>
<dbReference type="Pfam" id="PF09979">
    <property type="entry name" value="DUF2213"/>
    <property type="match status" value="1"/>
</dbReference>
<evidence type="ECO:0000313" key="2">
    <source>
        <dbReference type="EMBL" id="GEC64932.1"/>
    </source>
</evidence>
<dbReference type="Proteomes" id="UP000319478">
    <property type="component" value="Unassembled WGS sequence"/>
</dbReference>